<dbReference type="RefSeq" id="WP_136137759.1">
    <property type="nucleotide sequence ID" value="NZ_SDGV01000029.1"/>
</dbReference>
<evidence type="ECO:0000256" key="2">
    <source>
        <dbReference type="ARBA" id="ARBA00022448"/>
    </source>
</evidence>
<dbReference type="InterPro" id="IPR018422">
    <property type="entry name" value="Cation/H_exchanger_CPA1"/>
</dbReference>
<accession>A0A4S3AZW1</accession>
<feature type="transmembrane region" description="Helical" evidence="10">
    <location>
        <begin position="55"/>
        <end position="72"/>
    </location>
</feature>
<feature type="transmembrane region" description="Helical" evidence="10">
    <location>
        <begin position="113"/>
        <end position="132"/>
    </location>
</feature>
<proteinExistence type="predicted"/>
<dbReference type="InterPro" id="IPR006153">
    <property type="entry name" value="Cation/H_exchanger_TM"/>
</dbReference>
<sequence>MHAFEAVLLMLGMVLLSNVLNRFIPQIAIPLIQVVLGMMLSIFTTFDYFDLSSEFFMLLFLAPLLFNDGVNVDKKALWREKKAIFTLSIVLVFVTVGLLGEFIHWLIPAMPIAGSFALAAALAPTDAVAVSALAEKVKIPHKMMHTLEGESLINDASGLVSFQFAVAALLTGTFSIVQAGISFVLISLGGVLVGELIS</sequence>
<dbReference type="EMBL" id="SDGV01000029">
    <property type="protein sequence ID" value="THB60291.1"/>
    <property type="molecule type" value="Genomic_DNA"/>
</dbReference>
<dbReference type="AlphaFoldDB" id="A0A4S3AZW1"/>
<keyword evidence="5 10" id="KW-1133">Transmembrane helix</keyword>
<evidence type="ECO:0000259" key="11">
    <source>
        <dbReference type="Pfam" id="PF00999"/>
    </source>
</evidence>
<keyword evidence="6" id="KW-0915">Sodium</keyword>
<dbReference type="Gene3D" id="6.10.140.1330">
    <property type="match status" value="1"/>
</dbReference>
<dbReference type="GO" id="GO:0015386">
    <property type="term" value="F:potassium:proton antiporter activity"/>
    <property type="evidence" value="ECO:0007669"/>
    <property type="project" value="TreeGrafter"/>
</dbReference>
<reference evidence="12 13" key="1">
    <citation type="submission" date="2019-01" db="EMBL/GenBank/DDBJ databases">
        <title>Vagococcus silagei sp. nov. isolated from brewer's grain.</title>
        <authorList>
            <person name="Guu J.-R."/>
        </authorList>
    </citation>
    <scope>NUCLEOTIDE SEQUENCE [LARGE SCALE GENOMIC DNA]</scope>
    <source>
        <strain evidence="12 13">2B-2</strain>
    </source>
</reference>
<name>A0A4S3AZW1_9ENTE</name>
<feature type="domain" description="Cation/H+ exchanger transmembrane" evidence="11">
    <location>
        <begin position="17"/>
        <end position="196"/>
    </location>
</feature>
<protein>
    <recommendedName>
        <fullName evidence="11">Cation/H+ exchanger transmembrane domain-containing protein</fullName>
    </recommendedName>
</protein>
<evidence type="ECO:0000256" key="4">
    <source>
        <dbReference type="ARBA" id="ARBA00022692"/>
    </source>
</evidence>
<feature type="transmembrane region" description="Helical" evidence="10">
    <location>
        <begin position="31"/>
        <end position="49"/>
    </location>
</feature>
<keyword evidence="3" id="KW-1003">Cell membrane</keyword>
<organism evidence="12 13">
    <name type="scientific">Vagococcus silagei</name>
    <dbReference type="NCBI Taxonomy" id="2508885"/>
    <lineage>
        <taxon>Bacteria</taxon>
        <taxon>Bacillati</taxon>
        <taxon>Bacillota</taxon>
        <taxon>Bacilli</taxon>
        <taxon>Lactobacillales</taxon>
        <taxon>Enterococcaceae</taxon>
        <taxon>Vagococcus</taxon>
    </lineage>
</organism>
<keyword evidence="9" id="KW-0739">Sodium transport</keyword>
<dbReference type="GO" id="GO:0015385">
    <property type="term" value="F:sodium:proton antiporter activity"/>
    <property type="evidence" value="ECO:0007669"/>
    <property type="project" value="InterPro"/>
</dbReference>
<dbReference type="Pfam" id="PF00999">
    <property type="entry name" value="Na_H_Exchanger"/>
    <property type="match status" value="1"/>
</dbReference>
<comment type="caution">
    <text evidence="12">The sequence shown here is derived from an EMBL/GenBank/DDBJ whole genome shotgun (WGS) entry which is preliminary data.</text>
</comment>
<evidence type="ECO:0000313" key="13">
    <source>
        <dbReference type="Proteomes" id="UP000310506"/>
    </source>
</evidence>
<dbReference type="PANTHER" id="PTHR10110:SF86">
    <property type="entry name" value="SODIUM_HYDROGEN EXCHANGER 7"/>
    <property type="match status" value="1"/>
</dbReference>
<dbReference type="GO" id="GO:0098719">
    <property type="term" value="P:sodium ion import across plasma membrane"/>
    <property type="evidence" value="ECO:0007669"/>
    <property type="project" value="TreeGrafter"/>
</dbReference>
<keyword evidence="4 10" id="KW-0812">Transmembrane</keyword>
<keyword evidence="13" id="KW-1185">Reference proteome</keyword>
<comment type="subcellular location">
    <subcellularLocation>
        <location evidence="1">Cell membrane</location>
        <topology evidence="1">Multi-pass membrane protein</topology>
    </subcellularLocation>
</comment>
<evidence type="ECO:0000256" key="10">
    <source>
        <dbReference type="SAM" id="Phobius"/>
    </source>
</evidence>
<evidence type="ECO:0000313" key="12">
    <source>
        <dbReference type="EMBL" id="THB60291.1"/>
    </source>
</evidence>
<dbReference type="GO" id="GO:0051453">
    <property type="term" value="P:regulation of intracellular pH"/>
    <property type="evidence" value="ECO:0007669"/>
    <property type="project" value="TreeGrafter"/>
</dbReference>
<keyword evidence="8 10" id="KW-0472">Membrane</keyword>
<dbReference type="Proteomes" id="UP000310506">
    <property type="component" value="Unassembled WGS sequence"/>
</dbReference>
<dbReference type="PANTHER" id="PTHR10110">
    <property type="entry name" value="SODIUM/HYDROGEN EXCHANGER"/>
    <property type="match status" value="1"/>
</dbReference>
<keyword evidence="7" id="KW-0406">Ion transport</keyword>
<evidence type="ECO:0000256" key="7">
    <source>
        <dbReference type="ARBA" id="ARBA00023065"/>
    </source>
</evidence>
<keyword evidence="2" id="KW-0813">Transport</keyword>
<evidence type="ECO:0000256" key="6">
    <source>
        <dbReference type="ARBA" id="ARBA00023053"/>
    </source>
</evidence>
<gene>
    <name evidence="12" type="ORF">ESZ54_11280</name>
</gene>
<evidence type="ECO:0000256" key="3">
    <source>
        <dbReference type="ARBA" id="ARBA00022475"/>
    </source>
</evidence>
<dbReference type="GO" id="GO:0005886">
    <property type="term" value="C:plasma membrane"/>
    <property type="evidence" value="ECO:0007669"/>
    <property type="project" value="UniProtKB-SubCell"/>
</dbReference>
<feature type="transmembrane region" description="Helical" evidence="10">
    <location>
        <begin position="84"/>
        <end position="107"/>
    </location>
</feature>
<evidence type="ECO:0000256" key="1">
    <source>
        <dbReference type="ARBA" id="ARBA00004651"/>
    </source>
</evidence>
<dbReference type="OrthoDB" id="9809206at2"/>
<evidence type="ECO:0000256" key="5">
    <source>
        <dbReference type="ARBA" id="ARBA00022989"/>
    </source>
</evidence>
<evidence type="ECO:0000256" key="8">
    <source>
        <dbReference type="ARBA" id="ARBA00023136"/>
    </source>
</evidence>
<evidence type="ECO:0000256" key="9">
    <source>
        <dbReference type="ARBA" id="ARBA00023201"/>
    </source>
</evidence>